<dbReference type="RefSeq" id="WP_192741277.1">
    <property type="nucleotide sequence ID" value="NZ_JADBEJ010000001.1"/>
</dbReference>
<gene>
    <name evidence="3" type="ORF">H4W30_000498</name>
</gene>
<feature type="chain" id="PRO_5045874927" description="DUF642 domain-containing protein" evidence="1">
    <location>
        <begin position="27"/>
        <end position="201"/>
    </location>
</feature>
<dbReference type="InterPro" id="IPR006946">
    <property type="entry name" value="DGR2-like_dom"/>
</dbReference>
<keyword evidence="1" id="KW-0732">Signal</keyword>
<sequence>MTGHWKSRRRAVVAVMAMFLAAPLTAQPIPASAAPEDNLVQNGTFETDPALAGVSWRNNGAVTPWQGIGAGYDLLSAGFAQHPNGYQAVDLGPEFTGGGIQQRLSSDPGAWYRLSFQNSPDAWGNCVGQNVDFTVEFADDDGTTVVSAEIKPHAADGKAHWRKVVLRPFQAHTDTLFLKFKGNSSTSCQAAITNVKVTELW</sequence>
<protein>
    <recommendedName>
        <fullName evidence="2">DUF642 domain-containing protein</fullName>
    </recommendedName>
</protein>
<dbReference type="Pfam" id="PF04862">
    <property type="entry name" value="DUF642"/>
    <property type="match status" value="1"/>
</dbReference>
<dbReference type="Proteomes" id="UP000656548">
    <property type="component" value="Unassembled WGS sequence"/>
</dbReference>
<evidence type="ECO:0000313" key="3">
    <source>
        <dbReference type="EMBL" id="MBE1573469.1"/>
    </source>
</evidence>
<dbReference type="EMBL" id="JADBEJ010000001">
    <property type="protein sequence ID" value="MBE1573469.1"/>
    <property type="molecule type" value="Genomic_DNA"/>
</dbReference>
<dbReference type="Gene3D" id="2.60.120.260">
    <property type="entry name" value="Galactose-binding domain-like"/>
    <property type="match status" value="1"/>
</dbReference>
<feature type="domain" description="DUF642" evidence="2">
    <location>
        <begin position="38"/>
        <end position="197"/>
    </location>
</feature>
<feature type="signal peptide" evidence="1">
    <location>
        <begin position="1"/>
        <end position="26"/>
    </location>
</feature>
<evidence type="ECO:0000259" key="2">
    <source>
        <dbReference type="Pfam" id="PF04862"/>
    </source>
</evidence>
<evidence type="ECO:0000313" key="4">
    <source>
        <dbReference type="Proteomes" id="UP000656548"/>
    </source>
</evidence>
<proteinExistence type="predicted"/>
<evidence type="ECO:0000256" key="1">
    <source>
        <dbReference type="SAM" id="SignalP"/>
    </source>
</evidence>
<accession>A0ABR9KYM4</accession>
<keyword evidence="4" id="KW-1185">Reference proteome</keyword>
<name>A0ABR9KYM4_9PSEU</name>
<organism evidence="3 4">
    <name type="scientific">Amycolatopsis roodepoortensis</name>
    <dbReference type="NCBI Taxonomy" id="700274"/>
    <lineage>
        <taxon>Bacteria</taxon>
        <taxon>Bacillati</taxon>
        <taxon>Actinomycetota</taxon>
        <taxon>Actinomycetes</taxon>
        <taxon>Pseudonocardiales</taxon>
        <taxon>Pseudonocardiaceae</taxon>
        <taxon>Amycolatopsis</taxon>
    </lineage>
</organism>
<reference evidence="3 4" key="1">
    <citation type="submission" date="2020-10" db="EMBL/GenBank/DDBJ databases">
        <title>Sequencing the genomes of 1000 actinobacteria strains.</title>
        <authorList>
            <person name="Klenk H.-P."/>
        </authorList>
    </citation>
    <scope>NUCLEOTIDE SEQUENCE [LARGE SCALE GENOMIC DNA]</scope>
    <source>
        <strain evidence="3 4">DSM 46661</strain>
    </source>
</reference>
<comment type="caution">
    <text evidence="3">The sequence shown here is derived from an EMBL/GenBank/DDBJ whole genome shotgun (WGS) entry which is preliminary data.</text>
</comment>